<keyword evidence="4" id="KW-0862">Zinc</keyword>
<dbReference type="PANTHER" id="PTHR46481">
    <property type="entry name" value="ZINC FINGER BED DOMAIN-CONTAINING PROTEIN 4"/>
    <property type="match status" value="1"/>
</dbReference>
<dbReference type="AlphaFoldDB" id="A0A9J5W5H0"/>
<dbReference type="Proteomes" id="UP000824120">
    <property type="component" value="Chromosome 12"/>
</dbReference>
<evidence type="ECO:0000256" key="2">
    <source>
        <dbReference type="ARBA" id="ARBA00022723"/>
    </source>
</evidence>
<dbReference type="GO" id="GO:0005634">
    <property type="term" value="C:nucleus"/>
    <property type="evidence" value="ECO:0007669"/>
    <property type="project" value="UniProtKB-SubCell"/>
</dbReference>
<dbReference type="EMBL" id="JACXVP010000012">
    <property type="protein sequence ID" value="KAG5570500.1"/>
    <property type="molecule type" value="Genomic_DNA"/>
</dbReference>
<comment type="subcellular location">
    <subcellularLocation>
        <location evidence="1">Nucleus</location>
    </subcellularLocation>
</comment>
<proteinExistence type="predicted"/>
<evidence type="ECO:0000256" key="4">
    <source>
        <dbReference type="ARBA" id="ARBA00022833"/>
    </source>
</evidence>
<keyword evidence="7" id="KW-1185">Reference proteome</keyword>
<comment type="caution">
    <text evidence="6">The sequence shown here is derived from an EMBL/GenBank/DDBJ whole genome shotgun (WGS) entry which is preliminary data.</text>
</comment>
<protein>
    <submittedName>
        <fullName evidence="6">Uncharacterized protein</fullName>
    </submittedName>
</protein>
<evidence type="ECO:0000313" key="7">
    <source>
        <dbReference type="Proteomes" id="UP000824120"/>
    </source>
</evidence>
<reference evidence="6 7" key="1">
    <citation type="submission" date="2020-09" db="EMBL/GenBank/DDBJ databases">
        <title>De no assembly of potato wild relative species, Solanum commersonii.</title>
        <authorList>
            <person name="Cho K."/>
        </authorList>
    </citation>
    <scope>NUCLEOTIDE SEQUENCE [LARGE SCALE GENOMIC DNA]</scope>
    <source>
        <strain evidence="6">LZ3.2</strain>
        <tissue evidence="6">Leaf</tissue>
    </source>
</reference>
<keyword evidence="2" id="KW-0479">Metal-binding</keyword>
<evidence type="ECO:0000256" key="3">
    <source>
        <dbReference type="ARBA" id="ARBA00022771"/>
    </source>
</evidence>
<sequence length="180" mass="21020">MCGHTRSDKIRNEVIQEKVGVASVVDKPREARLRWFGHVKRRLGSPSHSRDMTLDRKEWRSRIKVEVEGLPETTSLPPRGSERKYTKERDRENLAKMVSICGLPYSFPSHPDFIAYIQQTYNPTYRGFSRNTIKYDVFVYQGKHCQYLRCIFSILDCRVSITSDMDRSVNGRDYLTVTAH</sequence>
<keyword evidence="5" id="KW-0539">Nucleus</keyword>
<name>A0A9J5W5H0_SOLCO</name>
<keyword evidence="3" id="KW-0863">Zinc-finger</keyword>
<dbReference type="GO" id="GO:0008270">
    <property type="term" value="F:zinc ion binding"/>
    <property type="evidence" value="ECO:0007669"/>
    <property type="project" value="UniProtKB-KW"/>
</dbReference>
<accession>A0A9J5W5H0</accession>
<evidence type="ECO:0000313" key="6">
    <source>
        <dbReference type="EMBL" id="KAG5570500.1"/>
    </source>
</evidence>
<dbReference type="PANTHER" id="PTHR46481:SF10">
    <property type="entry name" value="ZINC FINGER BED DOMAIN-CONTAINING PROTEIN 39"/>
    <property type="match status" value="1"/>
</dbReference>
<evidence type="ECO:0000256" key="5">
    <source>
        <dbReference type="ARBA" id="ARBA00023242"/>
    </source>
</evidence>
<dbReference type="InterPro" id="IPR052035">
    <property type="entry name" value="ZnF_BED_domain_contain"/>
</dbReference>
<evidence type="ECO:0000256" key="1">
    <source>
        <dbReference type="ARBA" id="ARBA00004123"/>
    </source>
</evidence>
<organism evidence="6 7">
    <name type="scientific">Solanum commersonii</name>
    <name type="common">Commerson's wild potato</name>
    <name type="synonym">Commerson's nightshade</name>
    <dbReference type="NCBI Taxonomy" id="4109"/>
    <lineage>
        <taxon>Eukaryota</taxon>
        <taxon>Viridiplantae</taxon>
        <taxon>Streptophyta</taxon>
        <taxon>Embryophyta</taxon>
        <taxon>Tracheophyta</taxon>
        <taxon>Spermatophyta</taxon>
        <taxon>Magnoliopsida</taxon>
        <taxon>eudicotyledons</taxon>
        <taxon>Gunneridae</taxon>
        <taxon>Pentapetalae</taxon>
        <taxon>asterids</taxon>
        <taxon>lamiids</taxon>
        <taxon>Solanales</taxon>
        <taxon>Solanaceae</taxon>
        <taxon>Solanoideae</taxon>
        <taxon>Solaneae</taxon>
        <taxon>Solanum</taxon>
    </lineage>
</organism>
<gene>
    <name evidence="6" type="ORF">H5410_060266</name>
</gene>